<evidence type="ECO:0000313" key="3">
    <source>
        <dbReference type="EMBL" id="GAA2845074.1"/>
    </source>
</evidence>
<organism evidence="3 4">
    <name type="scientific">Streptosporangium fragile</name>
    <dbReference type="NCBI Taxonomy" id="46186"/>
    <lineage>
        <taxon>Bacteria</taxon>
        <taxon>Bacillati</taxon>
        <taxon>Actinomycetota</taxon>
        <taxon>Actinomycetes</taxon>
        <taxon>Streptosporangiales</taxon>
        <taxon>Streptosporangiaceae</taxon>
        <taxon>Streptosporangium</taxon>
    </lineage>
</organism>
<dbReference type="EMBL" id="BAAAVI010000001">
    <property type="protein sequence ID" value="GAA2845074.1"/>
    <property type="molecule type" value="Genomic_DNA"/>
</dbReference>
<keyword evidence="1" id="KW-0560">Oxidoreductase</keyword>
<dbReference type="InterPro" id="IPR020471">
    <property type="entry name" value="AKR"/>
</dbReference>
<evidence type="ECO:0000259" key="2">
    <source>
        <dbReference type="Pfam" id="PF00248"/>
    </source>
</evidence>
<dbReference type="PRINTS" id="PR00069">
    <property type="entry name" value="ALDKETRDTASE"/>
</dbReference>
<keyword evidence="4" id="KW-1185">Reference proteome</keyword>
<gene>
    <name evidence="3" type="ORF">GCM10010517_01400</name>
</gene>
<evidence type="ECO:0000256" key="1">
    <source>
        <dbReference type="ARBA" id="ARBA00023002"/>
    </source>
</evidence>
<name>A0ABP6I4T1_9ACTN</name>
<protein>
    <submittedName>
        <fullName evidence="3">Oxidoreductase</fullName>
    </submittedName>
</protein>
<reference evidence="4" key="1">
    <citation type="journal article" date="2019" name="Int. J. Syst. Evol. Microbiol.">
        <title>The Global Catalogue of Microorganisms (GCM) 10K type strain sequencing project: providing services to taxonomists for standard genome sequencing and annotation.</title>
        <authorList>
            <consortium name="The Broad Institute Genomics Platform"/>
            <consortium name="The Broad Institute Genome Sequencing Center for Infectious Disease"/>
            <person name="Wu L."/>
            <person name="Ma J."/>
        </authorList>
    </citation>
    <scope>NUCLEOTIDE SEQUENCE [LARGE SCALE GENOMIC DNA]</scope>
    <source>
        <strain evidence="4">JCM 6242</strain>
    </source>
</reference>
<dbReference type="RefSeq" id="WP_344966638.1">
    <property type="nucleotide sequence ID" value="NZ_BAAAVI010000001.1"/>
</dbReference>
<dbReference type="Pfam" id="PF00248">
    <property type="entry name" value="Aldo_ket_red"/>
    <property type="match status" value="1"/>
</dbReference>
<proteinExistence type="predicted"/>
<dbReference type="PANTHER" id="PTHR43625:SF40">
    <property type="entry name" value="ALDO-KETO REDUCTASE YAKC [NADP(+)]"/>
    <property type="match status" value="1"/>
</dbReference>
<comment type="caution">
    <text evidence="3">The sequence shown here is derived from an EMBL/GenBank/DDBJ whole genome shotgun (WGS) entry which is preliminary data.</text>
</comment>
<evidence type="ECO:0000313" key="4">
    <source>
        <dbReference type="Proteomes" id="UP001500831"/>
    </source>
</evidence>
<dbReference type="Proteomes" id="UP001500831">
    <property type="component" value="Unassembled WGS sequence"/>
</dbReference>
<dbReference type="SUPFAM" id="SSF51430">
    <property type="entry name" value="NAD(P)-linked oxidoreductase"/>
    <property type="match status" value="1"/>
</dbReference>
<dbReference type="Gene3D" id="3.20.20.100">
    <property type="entry name" value="NADP-dependent oxidoreductase domain"/>
    <property type="match status" value="1"/>
</dbReference>
<accession>A0ABP6I4T1</accession>
<dbReference type="InterPro" id="IPR050791">
    <property type="entry name" value="Aldo-Keto_reductase"/>
</dbReference>
<sequence length="308" mass="33120">MTTDRPAPGGLLRLVDGPAVSRLGYGAMQLPGPGVWGPPQDRAGALSVLRRAVELGVTHLDTSDFYGPHVANDLIREALHPYPDDLVIATKVGVSRDEWRGWNPAAAPARLREQVEENLSRLGRARLDLVYLRVGGDGLLFPDETPFTESLGALVELRQRGLIRHLGLSGVTPAQLAQAREMVPIVAVQNRFHLLDRGSADVLAACEEYGIAFVPYFPLAAGMLRPGLDKSQIPPGMAPTEEQEQTLDAVAARHGATRAQVALAWLLARSPVTLTIPGTASVAHLEENVAAGDLRLTEDDVTRLDKLA</sequence>
<dbReference type="NCBIfam" id="NF007695">
    <property type="entry name" value="PRK10376.1"/>
    <property type="match status" value="1"/>
</dbReference>
<feature type="domain" description="NADP-dependent oxidoreductase" evidence="2">
    <location>
        <begin position="22"/>
        <end position="307"/>
    </location>
</feature>
<dbReference type="InterPro" id="IPR023210">
    <property type="entry name" value="NADP_OxRdtase_dom"/>
</dbReference>
<dbReference type="InterPro" id="IPR036812">
    <property type="entry name" value="NAD(P)_OxRdtase_dom_sf"/>
</dbReference>
<dbReference type="PANTHER" id="PTHR43625">
    <property type="entry name" value="AFLATOXIN B1 ALDEHYDE REDUCTASE"/>
    <property type="match status" value="1"/>
</dbReference>
<dbReference type="CDD" id="cd19088">
    <property type="entry name" value="AKR_AKR13B1"/>
    <property type="match status" value="1"/>
</dbReference>